<comment type="caution">
    <text evidence="5">The sequence shown here is derived from an EMBL/GenBank/DDBJ whole genome shotgun (WGS) entry which is preliminary data.</text>
</comment>
<evidence type="ECO:0000256" key="3">
    <source>
        <dbReference type="SAM" id="MobiDB-lite"/>
    </source>
</evidence>
<dbReference type="InterPro" id="IPR000980">
    <property type="entry name" value="SH2"/>
</dbReference>
<keyword evidence="1 2" id="KW-0727">SH2 domain</keyword>
<dbReference type="SUPFAM" id="SSF55550">
    <property type="entry name" value="SH2 domain"/>
    <property type="match status" value="1"/>
</dbReference>
<feature type="compositionally biased region" description="Polar residues" evidence="3">
    <location>
        <begin position="193"/>
        <end position="224"/>
    </location>
</feature>
<dbReference type="Gene3D" id="3.30.505.10">
    <property type="entry name" value="SH2 domain"/>
    <property type="match status" value="1"/>
</dbReference>
<organism evidence="5 6">
    <name type="scientific">Phoxinus phoxinus</name>
    <name type="common">Eurasian minnow</name>
    <dbReference type="NCBI Taxonomy" id="58324"/>
    <lineage>
        <taxon>Eukaryota</taxon>
        <taxon>Metazoa</taxon>
        <taxon>Chordata</taxon>
        <taxon>Craniata</taxon>
        <taxon>Vertebrata</taxon>
        <taxon>Euteleostomi</taxon>
        <taxon>Actinopterygii</taxon>
        <taxon>Neopterygii</taxon>
        <taxon>Teleostei</taxon>
        <taxon>Ostariophysi</taxon>
        <taxon>Cypriniformes</taxon>
        <taxon>Leuciscidae</taxon>
        <taxon>Phoxininae</taxon>
        <taxon>Phoxinus</taxon>
    </lineage>
</organism>
<dbReference type="EMBL" id="JAYKXH010000001">
    <property type="protein sequence ID" value="KAK7176535.1"/>
    <property type="molecule type" value="Genomic_DNA"/>
</dbReference>
<dbReference type="PROSITE" id="PS50001">
    <property type="entry name" value="SH2"/>
    <property type="match status" value="1"/>
</dbReference>
<name>A0AAN9DSI2_9TELE</name>
<dbReference type="SMART" id="SM00252">
    <property type="entry name" value="SH2"/>
    <property type="match status" value="1"/>
</dbReference>
<dbReference type="Pfam" id="PF00017">
    <property type="entry name" value="SH2"/>
    <property type="match status" value="1"/>
</dbReference>
<gene>
    <name evidence="5" type="ORF">R3I93_000691</name>
</gene>
<feature type="compositionally biased region" description="Basic and acidic residues" evidence="3">
    <location>
        <begin position="268"/>
        <end position="279"/>
    </location>
</feature>
<accession>A0AAN9DSI2</accession>
<feature type="region of interest" description="Disordered" evidence="3">
    <location>
        <begin position="193"/>
        <end position="291"/>
    </location>
</feature>
<keyword evidence="6" id="KW-1185">Reference proteome</keyword>
<dbReference type="PANTHER" id="PTHR14388:SF6">
    <property type="entry name" value="SH2 DOMAIN-CONTAINING PROTEIN 7"/>
    <property type="match status" value="1"/>
</dbReference>
<evidence type="ECO:0000313" key="5">
    <source>
        <dbReference type="EMBL" id="KAK7176535.1"/>
    </source>
</evidence>
<dbReference type="AlphaFoldDB" id="A0AAN9DSI2"/>
<evidence type="ECO:0000313" key="6">
    <source>
        <dbReference type="Proteomes" id="UP001364617"/>
    </source>
</evidence>
<reference evidence="5 6" key="1">
    <citation type="submission" date="2024-02" db="EMBL/GenBank/DDBJ databases">
        <title>Chromosome-level genome assembly of the Eurasian Minnow (Phoxinus phoxinus).</title>
        <authorList>
            <person name="Oriowo T.O."/>
            <person name="Martin S."/>
            <person name="Stange M."/>
            <person name="Chrysostomakis Y."/>
            <person name="Brown T."/>
            <person name="Winkler S."/>
            <person name="Kukowka S."/>
            <person name="Myers E.W."/>
            <person name="Bohne A."/>
        </authorList>
    </citation>
    <scope>NUCLEOTIDE SEQUENCE [LARGE SCALE GENOMIC DNA]</scope>
    <source>
        <strain evidence="5">ZFMK-TIS-60720</strain>
        <tissue evidence="5">Whole Organism</tissue>
    </source>
</reference>
<dbReference type="Proteomes" id="UP001364617">
    <property type="component" value="Unassembled WGS sequence"/>
</dbReference>
<sequence>MEQIEAAMYQKMKISERLNEKQMERMEGDLTTDRGQREPILKWFVETQAVLILCDGSFPPWFQGFISRHEAEDQLRDKNVGCFLIRLSEKANGYILSYKGQDRCRHFVINQTKTGMFIISGDSSTHNSLTELIDHFKTTPIQPFGEYLTPYNTKMDSVGEDATNELYDVVKNKPWVNSGVSVKALRSLWEQTNNVPHSTPPVLSSKSGRKLTTSTSIDRNSLSQGMKIPSVPKKSAPLRNSLSAGFPGENPSNEQPNFSESRTSGRSGGDERVNGRSDIIDDTEGYNPQLKWPLHHENDQSLTSNSCMPSTPQPLLPPKTASCSYAVLELKKNHRPTGAGRVPQTDKVALQPNPLYQASSVVISGEKDQPGLVYDNRAKPIDNILLAENHYQDILEQRDNNTYEHMPESNTYEDIRVTDSNTYASLDEMQPHTQNKKNHKWWKLRLENKKL</sequence>
<evidence type="ECO:0000256" key="1">
    <source>
        <dbReference type="ARBA" id="ARBA00022999"/>
    </source>
</evidence>
<dbReference type="InterPro" id="IPR036860">
    <property type="entry name" value="SH2_dom_sf"/>
</dbReference>
<dbReference type="PANTHER" id="PTHR14388">
    <property type="entry name" value="T CELL-SPECIFIC ADAPTER PROTEIN TSAD"/>
    <property type="match status" value="1"/>
</dbReference>
<feature type="compositionally biased region" description="Polar residues" evidence="3">
    <location>
        <begin position="250"/>
        <end position="265"/>
    </location>
</feature>
<evidence type="ECO:0000259" key="4">
    <source>
        <dbReference type="PROSITE" id="PS50001"/>
    </source>
</evidence>
<feature type="domain" description="SH2" evidence="4">
    <location>
        <begin position="61"/>
        <end position="151"/>
    </location>
</feature>
<dbReference type="PRINTS" id="PR00401">
    <property type="entry name" value="SH2DOMAIN"/>
</dbReference>
<protein>
    <recommendedName>
        <fullName evidence="4">SH2 domain-containing protein</fullName>
    </recommendedName>
</protein>
<evidence type="ECO:0000256" key="2">
    <source>
        <dbReference type="PROSITE-ProRule" id="PRU00191"/>
    </source>
</evidence>
<proteinExistence type="predicted"/>
<dbReference type="GO" id="GO:0005737">
    <property type="term" value="C:cytoplasm"/>
    <property type="evidence" value="ECO:0007669"/>
    <property type="project" value="TreeGrafter"/>
</dbReference>